<evidence type="ECO:0000313" key="6">
    <source>
        <dbReference type="EMBL" id="CAL8100484.1"/>
    </source>
</evidence>
<dbReference type="InterPro" id="IPR050997">
    <property type="entry name" value="MAPEG"/>
</dbReference>
<organism evidence="6 7">
    <name type="scientific">Orchesella dallaii</name>
    <dbReference type="NCBI Taxonomy" id="48710"/>
    <lineage>
        <taxon>Eukaryota</taxon>
        <taxon>Metazoa</taxon>
        <taxon>Ecdysozoa</taxon>
        <taxon>Arthropoda</taxon>
        <taxon>Hexapoda</taxon>
        <taxon>Collembola</taxon>
        <taxon>Entomobryomorpha</taxon>
        <taxon>Entomobryoidea</taxon>
        <taxon>Orchesellidae</taxon>
        <taxon>Orchesellinae</taxon>
        <taxon>Orchesella</taxon>
    </lineage>
</organism>
<feature type="transmembrane region" description="Helical" evidence="5">
    <location>
        <begin position="172"/>
        <end position="191"/>
    </location>
</feature>
<comment type="subcellular location">
    <subcellularLocation>
        <location evidence="1">Membrane</location>
        <topology evidence="1">Multi-pass membrane protein</topology>
    </subcellularLocation>
</comment>
<feature type="transmembrane region" description="Helical" evidence="5">
    <location>
        <begin position="128"/>
        <end position="152"/>
    </location>
</feature>
<dbReference type="Proteomes" id="UP001642540">
    <property type="component" value="Unassembled WGS sequence"/>
</dbReference>
<dbReference type="PANTHER" id="PTHR10250">
    <property type="entry name" value="MICROSOMAL GLUTATHIONE S-TRANSFERASE"/>
    <property type="match status" value="1"/>
</dbReference>
<evidence type="ECO:0000256" key="5">
    <source>
        <dbReference type="SAM" id="Phobius"/>
    </source>
</evidence>
<dbReference type="InterPro" id="IPR001129">
    <property type="entry name" value="Membr-assoc_MAPEG"/>
</dbReference>
<proteinExistence type="predicted"/>
<evidence type="ECO:0000256" key="4">
    <source>
        <dbReference type="ARBA" id="ARBA00023136"/>
    </source>
</evidence>
<evidence type="ECO:0000256" key="1">
    <source>
        <dbReference type="ARBA" id="ARBA00004141"/>
    </source>
</evidence>
<keyword evidence="7" id="KW-1185">Reference proteome</keyword>
<accession>A0ABP1QFJ7</accession>
<sequence length="196" mass="21236">MDKCDVKTSFDAAAKPKLKSPKAPKLPRASKVAPALSVVGNSSGNSSVLAKGLVTGTPGASSIFPSGYGFVVLTAVGSIMMVTWKSMKVGIARDEFKVPYPQMYSSDNTAFNCVLRAHQNTLENYPQFLLLLMIGGYEMPYFCTLGGWIWILGRIFYAKGYYTGDPTKRARGTFSIIGMIMLLAATAKFALKHLRG</sequence>
<keyword evidence="3 5" id="KW-1133">Transmembrane helix</keyword>
<dbReference type="EMBL" id="CAXLJM020000032">
    <property type="protein sequence ID" value="CAL8100484.1"/>
    <property type="molecule type" value="Genomic_DNA"/>
</dbReference>
<gene>
    <name evidence="6" type="ORF">ODALV1_LOCUS10558</name>
</gene>
<evidence type="ECO:0000256" key="3">
    <source>
        <dbReference type="ARBA" id="ARBA00022989"/>
    </source>
</evidence>
<reference evidence="6 7" key="1">
    <citation type="submission" date="2024-08" db="EMBL/GenBank/DDBJ databases">
        <authorList>
            <person name="Cucini C."/>
            <person name="Frati F."/>
        </authorList>
    </citation>
    <scope>NUCLEOTIDE SEQUENCE [LARGE SCALE GENOMIC DNA]</scope>
</reference>
<keyword evidence="4 5" id="KW-0472">Membrane</keyword>
<keyword evidence="2 5" id="KW-0812">Transmembrane</keyword>
<evidence type="ECO:0000313" key="7">
    <source>
        <dbReference type="Proteomes" id="UP001642540"/>
    </source>
</evidence>
<dbReference type="Pfam" id="PF01124">
    <property type="entry name" value="MAPEG"/>
    <property type="match status" value="1"/>
</dbReference>
<evidence type="ECO:0000256" key="2">
    <source>
        <dbReference type="ARBA" id="ARBA00022692"/>
    </source>
</evidence>
<protein>
    <recommendedName>
        <fullName evidence="8">Microsomal glutathione S-transferase 3</fullName>
    </recommendedName>
</protein>
<dbReference type="PANTHER" id="PTHR10250:SF26">
    <property type="entry name" value="GLUTATHIONE S-TRANSFERASE 3, MITOCHONDRIAL"/>
    <property type="match status" value="1"/>
</dbReference>
<dbReference type="InterPro" id="IPR023352">
    <property type="entry name" value="MAPEG-like_dom_sf"/>
</dbReference>
<dbReference type="SUPFAM" id="SSF161084">
    <property type="entry name" value="MAPEG domain-like"/>
    <property type="match status" value="1"/>
</dbReference>
<dbReference type="Gene3D" id="1.20.120.550">
    <property type="entry name" value="Membrane associated eicosanoid/glutathione metabolism-like domain"/>
    <property type="match status" value="1"/>
</dbReference>
<feature type="transmembrane region" description="Helical" evidence="5">
    <location>
        <begin position="63"/>
        <end position="84"/>
    </location>
</feature>
<comment type="caution">
    <text evidence="6">The sequence shown here is derived from an EMBL/GenBank/DDBJ whole genome shotgun (WGS) entry which is preliminary data.</text>
</comment>
<evidence type="ECO:0008006" key="8">
    <source>
        <dbReference type="Google" id="ProtNLM"/>
    </source>
</evidence>
<name>A0ABP1QFJ7_9HEXA</name>